<evidence type="ECO:0000313" key="2">
    <source>
        <dbReference type="EMBL" id="UTW14453.1"/>
    </source>
</evidence>
<dbReference type="PANTHER" id="PTHR42695:SF5">
    <property type="entry name" value="GLUTAMINE AMIDOTRANSFERASE YLR126C-RELATED"/>
    <property type="match status" value="1"/>
</dbReference>
<keyword evidence="3" id="KW-1185">Reference proteome</keyword>
<dbReference type="Gene3D" id="3.40.50.880">
    <property type="match status" value="1"/>
</dbReference>
<evidence type="ECO:0000259" key="1">
    <source>
        <dbReference type="Pfam" id="PF00117"/>
    </source>
</evidence>
<dbReference type="SUPFAM" id="SSF52317">
    <property type="entry name" value="Class I glutamine amidotransferase-like"/>
    <property type="match status" value="1"/>
</dbReference>
<dbReference type="InterPro" id="IPR029062">
    <property type="entry name" value="Class_I_gatase-like"/>
</dbReference>
<sequence>MQIRTEASVCDEEHRSFASYSGLAPEQIERLNVFHTPAFSLDVVEGFDALLVGGASEANVLEPARYPFVHNCERLLRHVVTTGLPTFASCFGFQLAVLALGGRIEHREQGFEMGTLAIHLAEAAREDPLFHDSPDGFAAVSVHRQYASEVPPGCELLAFTEQCVHVLRVSGKPFWAFQFHPEVDKATLVERLTHYRDHYTEDAGHLGQVLETAQETPVSNGLMRKFVDRVLLA</sequence>
<dbReference type="InterPro" id="IPR044992">
    <property type="entry name" value="ChyE-like"/>
</dbReference>
<dbReference type="PROSITE" id="PS51273">
    <property type="entry name" value="GATASE_TYPE_1"/>
    <property type="match status" value="1"/>
</dbReference>
<name>A0ABY5HQ53_9GAMM</name>
<reference evidence="2" key="1">
    <citation type="submission" date="2021-04" db="EMBL/GenBank/DDBJ databases">
        <title>Oceanospirillales bacteria with DddD are important DMSP degraders in coastal seawater.</title>
        <authorList>
            <person name="Liu J."/>
        </authorList>
    </citation>
    <scope>NUCLEOTIDE SEQUENCE</scope>
    <source>
        <strain evidence="2">D13-1</strain>
    </source>
</reference>
<dbReference type="PANTHER" id="PTHR42695">
    <property type="entry name" value="GLUTAMINE AMIDOTRANSFERASE YLR126C-RELATED"/>
    <property type="match status" value="1"/>
</dbReference>
<dbReference type="InterPro" id="IPR017926">
    <property type="entry name" value="GATASE"/>
</dbReference>
<evidence type="ECO:0000313" key="3">
    <source>
        <dbReference type="Proteomes" id="UP001058461"/>
    </source>
</evidence>
<keyword evidence="2" id="KW-0378">Hydrolase</keyword>
<dbReference type="Proteomes" id="UP001058461">
    <property type="component" value="Chromosome"/>
</dbReference>
<feature type="domain" description="Glutamine amidotransferase" evidence="1">
    <location>
        <begin position="65"/>
        <end position="185"/>
    </location>
</feature>
<dbReference type="Pfam" id="PF00117">
    <property type="entry name" value="GATase"/>
    <property type="match status" value="1"/>
</dbReference>
<organism evidence="2 3">
    <name type="scientific">Marinobacterium rhizophilum</name>
    <dbReference type="NCBI Taxonomy" id="420402"/>
    <lineage>
        <taxon>Bacteria</taxon>
        <taxon>Pseudomonadati</taxon>
        <taxon>Pseudomonadota</taxon>
        <taxon>Gammaproteobacteria</taxon>
        <taxon>Oceanospirillales</taxon>
        <taxon>Oceanospirillaceae</taxon>
        <taxon>Marinobacterium</taxon>
    </lineage>
</organism>
<dbReference type="GO" id="GO:0016787">
    <property type="term" value="F:hydrolase activity"/>
    <property type="evidence" value="ECO:0007669"/>
    <property type="project" value="UniProtKB-KW"/>
</dbReference>
<gene>
    <name evidence="2" type="ORF">KDW95_17875</name>
</gene>
<dbReference type="EMBL" id="CP073347">
    <property type="protein sequence ID" value="UTW14453.1"/>
    <property type="molecule type" value="Genomic_DNA"/>
</dbReference>
<accession>A0ABY5HQ53</accession>
<proteinExistence type="predicted"/>
<protein>
    <submittedName>
        <fullName evidence="2">Gamma-glutamyl-gamma-aminobutyrate hydrolase family protein</fullName>
    </submittedName>
</protein>
<dbReference type="CDD" id="cd01741">
    <property type="entry name" value="GATase1_1"/>
    <property type="match status" value="1"/>
</dbReference>